<feature type="coiled-coil region" evidence="1">
    <location>
        <begin position="14"/>
        <end position="48"/>
    </location>
</feature>
<sequence length="194" mass="21353">MREARDFWSRRKAAVQAEAEAERLDAALREEEAARAALEEKSDEEILEELNLPDPDSLQPGDDVTGFMARAVPERLRRRALRRLWGLNPTLANVDGLVDYGEDFTDAATVIEGLATAYAVGKGMIAKVVNEAPETGEKDTPRTARAEQTDADPPKVTTTKVAVAPEAAPEETEEETETVDTAPVPRRMRFTFEG</sequence>
<feature type="compositionally biased region" description="Basic and acidic residues" evidence="2">
    <location>
        <begin position="135"/>
        <end position="148"/>
    </location>
</feature>
<proteinExistence type="predicted"/>
<keyword evidence="4" id="KW-1185">Reference proteome</keyword>
<protein>
    <recommendedName>
        <fullName evidence="5">DUF3306 domain-containing protein</fullName>
    </recommendedName>
</protein>
<evidence type="ECO:0000256" key="2">
    <source>
        <dbReference type="SAM" id="MobiDB-lite"/>
    </source>
</evidence>
<keyword evidence="1" id="KW-0175">Coiled coil</keyword>
<dbReference type="RefSeq" id="WP_104008200.1">
    <property type="nucleotide sequence ID" value="NZ_FNVD01000008.1"/>
</dbReference>
<gene>
    <name evidence="3" type="ORF">SAMN05421751_108129</name>
</gene>
<dbReference type="OrthoDB" id="8100830at2"/>
<dbReference type="Proteomes" id="UP000236742">
    <property type="component" value="Unassembled WGS sequence"/>
</dbReference>
<dbReference type="Pfam" id="PF11748">
    <property type="entry name" value="DUF3306"/>
    <property type="match status" value="1"/>
</dbReference>
<feature type="compositionally biased region" description="Low complexity" evidence="2">
    <location>
        <begin position="154"/>
        <end position="167"/>
    </location>
</feature>
<dbReference type="InterPro" id="IPR021735">
    <property type="entry name" value="DUF3306"/>
</dbReference>
<organism evidence="3 4">
    <name type="scientific">Jhaorihella thermophila</name>
    <dbReference type="NCBI Taxonomy" id="488547"/>
    <lineage>
        <taxon>Bacteria</taxon>
        <taxon>Pseudomonadati</taxon>
        <taxon>Pseudomonadota</taxon>
        <taxon>Alphaproteobacteria</taxon>
        <taxon>Rhodobacterales</taxon>
        <taxon>Paracoccaceae</taxon>
        <taxon>Jhaorihella</taxon>
    </lineage>
</organism>
<name>A0A1H5WMM3_9RHOB</name>
<accession>A0A1H5WMM3</accession>
<evidence type="ECO:0000313" key="3">
    <source>
        <dbReference type="EMBL" id="SEG00591.1"/>
    </source>
</evidence>
<feature type="compositionally biased region" description="Acidic residues" evidence="2">
    <location>
        <begin position="168"/>
        <end position="178"/>
    </location>
</feature>
<feature type="region of interest" description="Disordered" evidence="2">
    <location>
        <begin position="131"/>
        <end position="194"/>
    </location>
</feature>
<dbReference type="AlphaFoldDB" id="A0A1H5WMM3"/>
<evidence type="ECO:0008006" key="5">
    <source>
        <dbReference type="Google" id="ProtNLM"/>
    </source>
</evidence>
<evidence type="ECO:0000313" key="4">
    <source>
        <dbReference type="Proteomes" id="UP000236742"/>
    </source>
</evidence>
<reference evidence="3 4" key="1">
    <citation type="submission" date="2016-10" db="EMBL/GenBank/DDBJ databases">
        <authorList>
            <person name="de Groot N.N."/>
        </authorList>
    </citation>
    <scope>NUCLEOTIDE SEQUENCE [LARGE SCALE GENOMIC DNA]</scope>
    <source>
        <strain evidence="3 4">DSM 23413</strain>
    </source>
</reference>
<evidence type="ECO:0000256" key="1">
    <source>
        <dbReference type="SAM" id="Coils"/>
    </source>
</evidence>
<dbReference type="EMBL" id="FNVD01000008">
    <property type="protein sequence ID" value="SEG00591.1"/>
    <property type="molecule type" value="Genomic_DNA"/>
</dbReference>